<gene>
    <name evidence="4" type="ORF">GCM10009304_00090</name>
</gene>
<dbReference type="GO" id="GO:0016655">
    <property type="term" value="F:oxidoreductase activity, acting on NAD(P)H, quinone or similar compound as acceptor"/>
    <property type="evidence" value="ECO:0007669"/>
    <property type="project" value="UniProtKB-ARBA"/>
</dbReference>
<evidence type="ECO:0000256" key="1">
    <source>
        <dbReference type="ARBA" id="ARBA00001917"/>
    </source>
</evidence>
<dbReference type="RefSeq" id="WP_188981108.1">
    <property type="nucleotide sequence ID" value="NZ_BMPO01000001.1"/>
</dbReference>
<dbReference type="InterPro" id="IPR029039">
    <property type="entry name" value="Flavoprotein-like_sf"/>
</dbReference>
<dbReference type="GO" id="GO:0005829">
    <property type="term" value="C:cytosol"/>
    <property type="evidence" value="ECO:0007669"/>
    <property type="project" value="TreeGrafter"/>
</dbReference>
<dbReference type="Gene3D" id="3.40.50.360">
    <property type="match status" value="1"/>
</dbReference>
<evidence type="ECO:0000256" key="2">
    <source>
        <dbReference type="ARBA" id="ARBA00022643"/>
    </source>
</evidence>
<sequence length="192" mass="20260">MSAPKPRLLGISGSLRKGSNNTAILSSLADAIRDRAELVVLPLNKVPLYDGDIDVDPVPAGVAALRQAIADADGVIIATPEYNYGMSGVLKNALDWASRPYGKATLTGKPVLTFSSSPAFTGGVRAQAQLNETLTAIAAQLVLRPQTVIASVHEKVKEGRLVDETTLGYLKAGVEDLLSNIERNAAVIRQES</sequence>
<keyword evidence="2" id="KW-0285">Flavoprotein</keyword>
<dbReference type="InterPro" id="IPR050712">
    <property type="entry name" value="NAD(P)H-dep_reductase"/>
</dbReference>
<keyword evidence="2" id="KW-0288">FMN</keyword>
<dbReference type="PANTHER" id="PTHR30543:SF21">
    <property type="entry name" value="NAD(P)H-DEPENDENT FMN REDUCTASE LOT6"/>
    <property type="match status" value="1"/>
</dbReference>
<protein>
    <submittedName>
        <fullName evidence="4">NAD(P)H-dependent oxidoreductase</fullName>
    </submittedName>
</protein>
<name>A0A917PH86_9PSED</name>
<evidence type="ECO:0000313" key="5">
    <source>
        <dbReference type="Proteomes" id="UP000635983"/>
    </source>
</evidence>
<reference evidence="4" key="1">
    <citation type="journal article" date="2014" name="Int. J. Syst. Evol. Microbiol.">
        <title>Complete genome sequence of Corynebacterium casei LMG S-19264T (=DSM 44701T), isolated from a smear-ripened cheese.</title>
        <authorList>
            <consortium name="US DOE Joint Genome Institute (JGI-PGF)"/>
            <person name="Walter F."/>
            <person name="Albersmeier A."/>
            <person name="Kalinowski J."/>
            <person name="Ruckert C."/>
        </authorList>
    </citation>
    <scope>NUCLEOTIDE SEQUENCE</scope>
    <source>
        <strain evidence="4">JCM 30078</strain>
    </source>
</reference>
<dbReference type="AlphaFoldDB" id="A0A917PH86"/>
<dbReference type="EMBL" id="BMPO01000001">
    <property type="protein sequence ID" value="GGJ78117.1"/>
    <property type="molecule type" value="Genomic_DNA"/>
</dbReference>
<dbReference type="PANTHER" id="PTHR30543">
    <property type="entry name" value="CHROMATE REDUCTASE"/>
    <property type="match status" value="1"/>
</dbReference>
<feature type="domain" description="NADPH-dependent FMN reductase-like" evidence="3">
    <location>
        <begin position="7"/>
        <end position="152"/>
    </location>
</feature>
<dbReference type="SUPFAM" id="SSF52218">
    <property type="entry name" value="Flavoproteins"/>
    <property type="match status" value="1"/>
</dbReference>
<comment type="caution">
    <text evidence="4">The sequence shown here is derived from an EMBL/GenBank/DDBJ whole genome shotgun (WGS) entry which is preliminary data.</text>
</comment>
<organism evidence="4 5">
    <name type="scientific">Pseudomonas matsuisoli</name>
    <dbReference type="NCBI Taxonomy" id="1515666"/>
    <lineage>
        <taxon>Bacteria</taxon>
        <taxon>Pseudomonadati</taxon>
        <taxon>Pseudomonadota</taxon>
        <taxon>Gammaproteobacteria</taxon>
        <taxon>Pseudomonadales</taxon>
        <taxon>Pseudomonadaceae</taxon>
        <taxon>Pseudomonas</taxon>
    </lineage>
</organism>
<dbReference type="GO" id="GO:0010181">
    <property type="term" value="F:FMN binding"/>
    <property type="evidence" value="ECO:0007669"/>
    <property type="project" value="TreeGrafter"/>
</dbReference>
<dbReference type="InterPro" id="IPR005025">
    <property type="entry name" value="FMN_Rdtase-like_dom"/>
</dbReference>
<dbReference type="Pfam" id="PF03358">
    <property type="entry name" value="FMN_red"/>
    <property type="match status" value="1"/>
</dbReference>
<accession>A0A917PH86</accession>
<evidence type="ECO:0000313" key="4">
    <source>
        <dbReference type="EMBL" id="GGJ78117.1"/>
    </source>
</evidence>
<comment type="cofactor">
    <cofactor evidence="1">
        <name>FMN</name>
        <dbReference type="ChEBI" id="CHEBI:58210"/>
    </cofactor>
</comment>
<evidence type="ECO:0000259" key="3">
    <source>
        <dbReference type="Pfam" id="PF03358"/>
    </source>
</evidence>
<reference evidence="4" key="2">
    <citation type="submission" date="2020-09" db="EMBL/GenBank/DDBJ databases">
        <authorList>
            <person name="Sun Q."/>
            <person name="Ohkuma M."/>
        </authorList>
    </citation>
    <scope>NUCLEOTIDE SEQUENCE</scope>
    <source>
        <strain evidence="4">JCM 30078</strain>
    </source>
</reference>
<keyword evidence="5" id="KW-1185">Reference proteome</keyword>
<dbReference type="Proteomes" id="UP000635983">
    <property type="component" value="Unassembled WGS sequence"/>
</dbReference>
<proteinExistence type="predicted"/>